<gene>
    <name evidence="2" type="ORF">SAMN04489740_3283</name>
</gene>
<evidence type="ECO:0000313" key="3">
    <source>
        <dbReference type="Proteomes" id="UP000182725"/>
    </source>
</evidence>
<reference evidence="2 3" key="1">
    <citation type="submission" date="2016-10" db="EMBL/GenBank/DDBJ databases">
        <authorList>
            <person name="de Groot N.N."/>
        </authorList>
    </citation>
    <scope>NUCLEOTIDE SEQUENCE [LARGE SCALE GENOMIC DNA]</scope>
    <source>
        <strain evidence="2 3">DSM 22274</strain>
    </source>
</reference>
<dbReference type="InterPro" id="IPR003325">
    <property type="entry name" value="TerD"/>
</dbReference>
<accession>A0A1H5N0H4</accession>
<dbReference type="CDD" id="cd06974">
    <property type="entry name" value="TerD_like"/>
    <property type="match status" value="1"/>
</dbReference>
<evidence type="ECO:0000313" key="2">
    <source>
        <dbReference type="EMBL" id="SEE95053.1"/>
    </source>
</evidence>
<name>A0A1H5N0H4_9MICC</name>
<evidence type="ECO:0000259" key="1">
    <source>
        <dbReference type="Pfam" id="PF02342"/>
    </source>
</evidence>
<dbReference type="PANTHER" id="PTHR32097">
    <property type="entry name" value="CAMP-BINDING PROTEIN 1-RELATED"/>
    <property type="match status" value="1"/>
</dbReference>
<dbReference type="InterPro" id="IPR051324">
    <property type="entry name" value="Stress/Tellurium_Resist"/>
</dbReference>
<dbReference type="Proteomes" id="UP000182725">
    <property type="component" value="Unassembled WGS sequence"/>
</dbReference>
<dbReference type="Gene3D" id="2.60.60.30">
    <property type="entry name" value="sav2460 like domains"/>
    <property type="match status" value="1"/>
</dbReference>
<organism evidence="2 3">
    <name type="scientific">Arthrobacter alpinus</name>
    <dbReference type="NCBI Taxonomy" id="656366"/>
    <lineage>
        <taxon>Bacteria</taxon>
        <taxon>Bacillati</taxon>
        <taxon>Actinomycetota</taxon>
        <taxon>Actinomycetes</taxon>
        <taxon>Micrococcales</taxon>
        <taxon>Micrococcaceae</taxon>
        <taxon>Arthrobacter</taxon>
    </lineage>
</organism>
<dbReference type="RefSeq" id="WP_074712458.1">
    <property type="nucleotide sequence ID" value="NZ_FNTV01000001.1"/>
</dbReference>
<sequence length="197" mass="20658">MGLSLQKGQALSLKKNDGAALTRVRMGLGWDSAAPAKRGLFGGLKKAADVDLDASAIFFDANGKALDTVFFNQLQSKDGSTRHTGDNLTGEGDGDDEVILVDLAAVSPAVAQIVFVISSYSRQTFDTVANAFCRLVDDSTAGSPEVARFQLTDSGTHTAMIMAKVSREGAGWQFTAIGDRANGRTAMDLIQPAAATL</sequence>
<dbReference type="Pfam" id="PF02342">
    <property type="entry name" value="TerD"/>
    <property type="match status" value="1"/>
</dbReference>
<dbReference type="PANTHER" id="PTHR32097:SF17">
    <property type="entry name" value="CAMP-BINDING PROTEIN 1-RELATED"/>
    <property type="match status" value="1"/>
</dbReference>
<protein>
    <submittedName>
        <fullName evidence="2">Tellurium resistance protein TerZ</fullName>
    </submittedName>
</protein>
<dbReference type="EMBL" id="FNTV01000001">
    <property type="protein sequence ID" value="SEE95053.1"/>
    <property type="molecule type" value="Genomic_DNA"/>
</dbReference>
<dbReference type="AlphaFoldDB" id="A0A1H5N0H4"/>
<feature type="domain" description="TerD" evidence="1">
    <location>
        <begin position="1"/>
        <end position="182"/>
    </location>
</feature>
<proteinExistence type="predicted"/>